<evidence type="ECO:0000313" key="3">
    <source>
        <dbReference type="Proteomes" id="UP000254794"/>
    </source>
</evidence>
<dbReference type="Pfam" id="PF03695">
    <property type="entry name" value="UPF0149"/>
    <property type="match status" value="1"/>
</dbReference>
<evidence type="ECO:0000256" key="1">
    <source>
        <dbReference type="ARBA" id="ARBA00038308"/>
    </source>
</evidence>
<evidence type="ECO:0000313" key="2">
    <source>
        <dbReference type="EMBL" id="STX49982.1"/>
    </source>
</evidence>
<proteinExistence type="inferred from homology"/>
<sequence>MSAETNLARLPTYQEFVNKIAILSLPISSSELHGIICGYLCAGAAEKAESYLQALTLQNKKDEFTRAAAMAIFDAYTVTQQQIINIDFTFQLLLPDEESPLIYRAQAFSQWCEGFTQGITLSGINYELLDEEDSREALQHIVEFAQLDYNNVDVSEEDEKALVDISEYTRMAVLRLSEDFHNLHSTNERAKH</sequence>
<dbReference type="SUPFAM" id="SSF101327">
    <property type="entry name" value="YgfB-like"/>
    <property type="match status" value="1"/>
</dbReference>
<reference evidence="2 3" key="1">
    <citation type="submission" date="2018-06" db="EMBL/GenBank/DDBJ databases">
        <authorList>
            <consortium name="Pathogen Informatics"/>
            <person name="Doyle S."/>
        </authorList>
    </citation>
    <scope>NUCLEOTIDE SEQUENCE [LARGE SCALE GENOMIC DNA]</scope>
    <source>
        <strain evidence="2 3">NCTC13316</strain>
    </source>
</reference>
<dbReference type="EMBL" id="UGOD01000001">
    <property type="protein sequence ID" value="STX49982.1"/>
    <property type="molecule type" value="Genomic_DNA"/>
</dbReference>
<protein>
    <submittedName>
        <fullName evidence="2">Conserved exported protein</fullName>
    </submittedName>
</protein>
<dbReference type="PANTHER" id="PTHR37528">
    <property type="entry name" value="UPF0149 PROTEIN YGFB"/>
    <property type="match status" value="1"/>
</dbReference>
<organism evidence="2 3">
    <name type="scientific">Legionella busanensis</name>
    <dbReference type="NCBI Taxonomy" id="190655"/>
    <lineage>
        <taxon>Bacteria</taxon>
        <taxon>Pseudomonadati</taxon>
        <taxon>Pseudomonadota</taxon>
        <taxon>Gammaproteobacteria</taxon>
        <taxon>Legionellales</taxon>
        <taxon>Legionellaceae</taxon>
        <taxon>Legionella</taxon>
    </lineage>
</organism>
<keyword evidence="3" id="KW-1185">Reference proteome</keyword>
<dbReference type="NCBIfam" id="TIGR02292">
    <property type="entry name" value="ygfB_yecA"/>
    <property type="match status" value="1"/>
</dbReference>
<dbReference type="Proteomes" id="UP000254794">
    <property type="component" value="Unassembled WGS sequence"/>
</dbReference>
<dbReference type="InterPro" id="IPR011978">
    <property type="entry name" value="YgfB-like"/>
</dbReference>
<accession>A0A378JPD3</accession>
<dbReference type="AlphaFoldDB" id="A0A378JPD3"/>
<dbReference type="InterPro" id="IPR036255">
    <property type="entry name" value="YgfB-like_sf"/>
</dbReference>
<dbReference type="GO" id="GO:0005829">
    <property type="term" value="C:cytosol"/>
    <property type="evidence" value="ECO:0007669"/>
    <property type="project" value="TreeGrafter"/>
</dbReference>
<dbReference type="PANTHER" id="PTHR37528:SF1">
    <property type="entry name" value="UPF0149 PROTEIN YGFB"/>
    <property type="match status" value="1"/>
</dbReference>
<dbReference type="RefSeq" id="WP_115329460.1">
    <property type="nucleotide sequence ID" value="NZ_CAAAHP010000003.1"/>
</dbReference>
<name>A0A378JPD3_9GAMM</name>
<dbReference type="Gene3D" id="1.20.120.740">
    <property type="entry name" value="YgfB uncharacterised protein family UPF0149, PF03695"/>
    <property type="match status" value="1"/>
</dbReference>
<comment type="similarity">
    <text evidence="1">Belongs to the UPF0149 family.</text>
</comment>
<dbReference type="OrthoDB" id="9783391at2"/>
<gene>
    <name evidence="2" type="ORF">NCTC13316_00045</name>
</gene>